<dbReference type="EMBL" id="JAAGYP010000045">
    <property type="protein sequence ID" value="NEN72835.1"/>
    <property type="molecule type" value="Genomic_DNA"/>
</dbReference>
<proteinExistence type="predicted"/>
<feature type="domain" description="Type II/III secretion system secretin-like" evidence="6">
    <location>
        <begin position="382"/>
        <end position="551"/>
    </location>
</feature>
<evidence type="ECO:0000256" key="3">
    <source>
        <dbReference type="ARBA" id="ARBA00023136"/>
    </source>
</evidence>
<protein>
    <recommendedName>
        <fullName evidence="10">Secretin N-terminal domain-containing protein</fullName>
    </recommendedName>
</protein>
<dbReference type="InterPro" id="IPR004846">
    <property type="entry name" value="T2SS/T3SS_dom"/>
</dbReference>
<organism evidence="8 9">
    <name type="scientific">Escherichia coli</name>
    <dbReference type="NCBI Taxonomy" id="562"/>
    <lineage>
        <taxon>Bacteria</taxon>
        <taxon>Pseudomonadati</taxon>
        <taxon>Pseudomonadota</taxon>
        <taxon>Gammaproteobacteria</taxon>
        <taxon>Enterobacterales</taxon>
        <taxon>Enterobacteriaceae</taxon>
        <taxon>Escherichia</taxon>
    </lineage>
</organism>
<dbReference type="GO" id="GO:0019867">
    <property type="term" value="C:outer membrane"/>
    <property type="evidence" value="ECO:0007669"/>
    <property type="project" value="InterPro"/>
</dbReference>
<feature type="signal peptide" evidence="5">
    <location>
        <begin position="1"/>
        <end position="18"/>
    </location>
</feature>
<name>A0A8T6QD45_ECOLX</name>
<evidence type="ECO:0000259" key="7">
    <source>
        <dbReference type="Pfam" id="PF07655"/>
    </source>
</evidence>
<dbReference type="Pfam" id="PF00263">
    <property type="entry name" value="Secretin"/>
    <property type="match status" value="1"/>
</dbReference>
<dbReference type="PROSITE" id="PS51257">
    <property type="entry name" value="PROKAR_LIPOPROTEIN"/>
    <property type="match status" value="1"/>
</dbReference>
<dbReference type="AlphaFoldDB" id="A0A8T6QD45"/>
<gene>
    <name evidence="8" type="ORF">G3W53_22525</name>
</gene>
<evidence type="ECO:0000256" key="2">
    <source>
        <dbReference type="ARBA" id="ARBA00022729"/>
    </source>
</evidence>
<feature type="region of interest" description="Disordered" evidence="4">
    <location>
        <begin position="216"/>
        <end position="250"/>
    </location>
</feature>
<comment type="caution">
    <text evidence="8">The sequence shown here is derived from an EMBL/GenBank/DDBJ whole genome shotgun (WGS) entry which is preliminary data.</text>
</comment>
<dbReference type="Proteomes" id="UP000471360">
    <property type="component" value="Unassembled WGS sequence"/>
</dbReference>
<evidence type="ECO:0000256" key="4">
    <source>
        <dbReference type="SAM" id="MobiDB-lite"/>
    </source>
</evidence>
<evidence type="ECO:0008006" key="10">
    <source>
        <dbReference type="Google" id="ProtNLM"/>
    </source>
</evidence>
<feature type="chain" id="PRO_5035715134" description="Secretin N-terminal domain-containing protein" evidence="5">
    <location>
        <begin position="19"/>
        <end position="556"/>
    </location>
</feature>
<dbReference type="Pfam" id="PF07655">
    <property type="entry name" value="Secretin_N_2"/>
    <property type="match status" value="1"/>
</dbReference>
<dbReference type="GO" id="GO:0015627">
    <property type="term" value="C:type II protein secretion system complex"/>
    <property type="evidence" value="ECO:0007669"/>
    <property type="project" value="TreeGrafter"/>
</dbReference>
<dbReference type="GO" id="GO:0009306">
    <property type="term" value="P:protein secretion"/>
    <property type="evidence" value="ECO:0007669"/>
    <property type="project" value="InterPro"/>
</dbReference>
<accession>A0A8T6QD45</accession>
<dbReference type="GO" id="GO:0009297">
    <property type="term" value="P:pilus assembly"/>
    <property type="evidence" value="ECO:0007669"/>
    <property type="project" value="InterPro"/>
</dbReference>
<evidence type="ECO:0000313" key="8">
    <source>
        <dbReference type="EMBL" id="NEN72835.1"/>
    </source>
</evidence>
<feature type="compositionally biased region" description="Gly residues" evidence="4">
    <location>
        <begin position="219"/>
        <end position="249"/>
    </location>
</feature>
<feature type="domain" description="Secretin N-terminal" evidence="7">
    <location>
        <begin position="201"/>
        <end position="286"/>
    </location>
</feature>
<keyword evidence="2 5" id="KW-0732">Signal</keyword>
<evidence type="ECO:0000259" key="6">
    <source>
        <dbReference type="Pfam" id="PF00263"/>
    </source>
</evidence>
<evidence type="ECO:0000256" key="1">
    <source>
        <dbReference type="ARBA" id="ARBA00004370"/>
    </source>
</evidence>
<dbReference type="PANTHER" id="PTHR30332:SF24">
    <property type="entry name" value="SECRETIN GSPD-RELATED"/>
    <property type="match status" value="1"/>
</dbReference>
<sequence>MRCIILLFLLFVSSCTTKQYQRSEHNINSNVNETNTALIKAKNLEAKIDTSNIQISNGIYLASQSSKNIHGDPLPARFETNEGVTLVSGIPLKFDSILKLISDATGIPIVKSKAADLTSQNATSTISAENVSQSLNKAVGDGGDTNDSFFNSLVNYTVDAHLMDVNYKGALSEFLDKLSANYDIVWKYRDGKLKFSSEDVRTFNIATLPSKITANNSVGGAGSGSSGGGNSSSGGSSGGNSSGSGGGNTGTQSLNIDLTLDFWQDLEKNLKIIIGNRGTFNISTSTSSVVVQTTPSNMERVADYIDNLNKELIRQVTVNVVVYSVNTTDSNNLALSLKGALSSGGRVLGSLSNEFAVANSPTLSGFINGDQDTNNSIIMNLLANAGKVSIVTSASVTTMSGQPVPLQVGNDRTYVSEIGTTLGQTASTSTVSTSSISSGFAMNLLPRVMDNGNVLLQYGINISSLAGSNNGFESVTVSGTTIQLPNVDQRTFVQSSLLRNGSTLVLAGYEQQRDETGDQGVGRPDFKLLGGGKRSSNERNVIVICITPTVINIDKV</sequence>
<reference evidence="8 9" key="1">
    <citation type="submission" date="2020-02" db="EMBL/GenBank/DDBJ databases">
        <authorList>
            <person name="Subbiah M."/>
            <person name="Call D."/>
        </authorList>
    </citation>
    <scope>NUCLEOTIDE SEQUENCE [LARGE SCALE GENOMIC DNA]</scope>
    <source>
        <strain evidence="8 9">8375wB1</strain>
    </source>
</reference>
<evidence type="ECO:0000256" key="5">
    <source>
        <dbReference type="SAM" id="SignalP"/>
    </source>
</evidence>
<evidence type="ECO:0000313" key="9">
    <source>
        <dbReference type="Proteomes" id="UP000471360"/>
    </source>
</evidence>
<comment type="subcellular location">
    <subcellularLocation>
        <location evidence="1">Membrane</location>
    </subcellularLocation>
</comment>
<dbReference type="InterPro" id="IPR011514">
    <property type="entry name" value="Secretin_N_2"/>
</dbReference>
<keyword evidence="3" id="KW-0472">Membrane</keyword>
<dbReference type="PANTHER" id="PTHR30332">
    <property type="entry name" value="PROBABLE GENERAL SECRETION PATHWAY PROTEIN D"/>
    <property type="match status" value="1"/>
</dbReference>
<dbReference type="InterPro" id="IPR050810">
    <property type="entry name" value="Bact_Secretion_Sys_Channel"/>
</dbReference>